<evidence type="ECO:0000256" key="1">
    <source>
        <dbReference type="ARBA" id="ARBA00001946"/>
    </source>
</evidence>
<feature type="binding site" evidence="20">
    <location>
        <position position="549"/>
    </location>
    <ligand>
        <name>ATP</name>
        <dbReference type="ChEBI" id="CHEBI:30616"/>
    </ligand>
</feature>
<dbReference type="PANTHER" id="PTHR24092:SF221">
    <property type="entry name" value="PHOSPHOLIPID-TRANSPORTING ATPASE IA"/>
    <property type="match status" value="1"/>
</dbReference>
<keyword evidence="6" id="KW-1003">Cell membrane</keyword>
<evidence type="ECO:0000256" key="13">
    <source>
        <dbReference type="ARBA" id="ARBA00022967"/>
    </source>
</evidence>
<dbReference type="SUPFAM" id="SSF81660">
    <property type="entry name" value="Metal cation-transporting ATPase, ATP-binding domain N"/>
    <property type="match status" value="1"/>
</dbReference>
<dbReference type="PANTHER" id="PTHR24092">
    <property type="entry name" value="PROBABLE PHOSPHOLIPID-TRANSPORTING ATPASE"/>
    <property type="match status" value="1"/>
</dbReference>
<keyword evidence="16 22" id="KW-0472">Membrane</keyword>
<evidence type="ECO:0000259" key="25">
    <source>
        <dbReference type="Pfam" id="PF16212"/>
    </source>
</evidence>
<protein>
    <recommendedName>
        <fullName evidence="22">Phospholipid-transporting ATPase</fullName>
        <ecNumber evidence="22">7.6.2.1</ecNumber>
    </recommendedName>
</protein>
<dbReference type="Pfam" id="PF16209">
    <property type="entry name" value="PhoLip_ATPase_N"/>
    <property type="match status" value="1"/>
</dbReference>
<feature type="binding site" evidence="20">
    <location>
        <position position="582"/>
    </location>
    <ligand>
        <name>ATP</name>
        <dbReference type="ChEBI" id="CHEBI:30616"/>
    </ligand>
</feature>
<dbReference type="NCBIfam" id="TIGR01494">
    <property type="entry name" value="ATPase_P-type"/>
    <property type="match status" value="3"/>
</dbReference>
<comment type="similarity">
    <text evidence="5 22">Belongs to the cation transport ATPase (P-type) (TC 3.A.3) family. Type IV subfamily.</text>
</comment>
<dbReference type="Gene3D" id="3.40.50.1000">
    <property type="entry name" value="HAD superfamily/HAD-like"/>
    <property type="match status" value="1"/>
</dbReference>
<feature type="transmembrane region" description="Helical" evidence="22">
    <location>
        <begin position="281"/>
        <end position="302"/>
    </location>
</feature>
<proteinExistence type="inferred from homology"/>
<feature type="binding site" evidence="20">
    <location>
        <position position="663"/>
    </location>
    <ligand>
        <name>ATP</name>
        <dbReference type="ChEBI" id="CHEBI:30616"/>
    </ligand>
</feature>
<feature type="transmembrane region" description="Helical" evidence="22">
    <location>
        <begin position="870"/>
        <end position="888"/>
    </location>
</feature>
<dbReference type="InterPro" id="IPR001757">
    <property type="entry name" value="P_typ_ATPase"/>
</dbReference>
<dbReference type="Pfam" id="PF16212">
    <property type="entry name" value="PhoLip_ATPase_C"/>
    <property type="match status" value="1"/>
</dbReference>
<feature type="binding site" evidence="21">
    <location>
        <position position="392"/>
    </location>
    <ligand>
        <name>Mg(2+)</name>
        <dbReference type="ChEBI" id="CHEBI:18420"/>
    </ligand>
</feature>
<keyword evidence="10 20" id="KW-0547">Nucleotide-binding</keyword>
<evidence type="ECO:0000256" key="21">
    <source>
        <dbReference type="PIRSR" id="PIRSR606539-3"/>
    </source>
</evidence>
<dbReference type="GO" id="GO:0005802">
    <property type="term" value="C:trans-Golgi network"/>
    <property type="evidence" value="ECO:0007669"/>
    <property type="project" value="TreeGrafter"/>
</dbReference>
<evidence type="ECO:0000256" key="8">
    <source>
        <dbReference type="ARBA" id="ARBA00022692"/>
    </source>
</evidence>
<dbReference type="GO" id="GO:0005886">
    <property type="term" value="C:plasma membrane"/>
    <property type="evidence" value="ECO:0007669"/>
    <property type="project" value="UniProtKB-SubCell"/>
</dbReference>
<evidence type="ECO:0000259" key="24">
    <source>
        <dbReference type="Pfam" id="PF16209"/>
    </source>
</evidence>
<evidence type="ECO:0000256" key="4">
    <source>
        <dbReference type="ARBA" id="ARBA00004555"/>
    </source>
</evidence>
<feature type="binding site" evidence="21">
    <location>
        <position position="394"/>
    </location>
    <ligand>
        <name>Mg(2+)</name>
        <dbReference type="ChEBI" id="CHEBI:18420"/>
    </ligand>
</feature>
<dbReference type="InterPro" id="IPR006539">
    <property type="entry name" value="P-type_ATPase_IV"/>
</dbReference>
<dbReference type="EC" id="7.6.2.1" evidence="22"/>
<feature type="binding site" evidence="20">
    <location>
        <position position="664"/>
    </location>
    <ligand>
        <name>ATP</name>
        <dbReference type="ChEBI" id="CHEBI:30616"/>
    </ligand>
</feature>
<evidence type="ECO:0000256" key="7">
    <source>
        <dbReference type="ARBA" id="ARBA00022553"/>
    </source>
</evidence>
<dbReference type="SUPFAM" id="SSF81665">
    <property type="entry name" value="Calcium ATPase, transmembrane domain M"/>
    <property type="match status" value="1"/>
</dbReference>
<dbReference type="SUPFAM" id="SSF56784">
    <property type="entry name" value="HAD-like"/>
    <property type="match status" value="1"/>
</dbReference>
<dbReference type="AlphaFoldDB" id="A0A8C9W4B7"/>
<evidence type="ECO:0000256" key="12">
    <source>
        <dbReference type="ARBA" id="ARBA00022842"/>
    </source>
</evidence>
<dbReference type="InterPro" id="IPR036412">
    <property type="entry name" value="HAD-like_sf"/>
</dbReference>
<dbReference type="SFLD" id="SFLDG00002">
    <property type="entry name" value="C1.7:_P-type_atpase_like"/>
    <property type="match status" value="1"/>
</dbReference>
<evidence type="ECO:0000256" key="23">
    <source>
        <dbReference type="SAM" id="MobiDB-lite"/>
    </source>
</evidence>
<sequence>GPALQTSLPRYEKTEDTAQKTSLADQDDARLIFINQPQLTKFCSNRVSTAKYNVITFLPRFLYSQFRRAANAFFLFIALLQQIPDVSPTGRWTTLVPLLFILVVAAVKEIIEDLVRKLYLLFHPFMVLRNGAWEIVHWEKVSFWIPLAAVLFFRLLTSEPQGMSYIETSNLDGETNLKIRQGLQITLEIKDAESLMGLSGRMECESPNRHLYDFVGNIRLDGHGAVPLGPDQILLRGAQLRNTQWIHGIVVYTGHDTKLMQNSTRPPLKLSNVERITNIQILVLFGCLLGISLVCSIGQTIWKNRHGDSAWYMDLNYGGAANFGLNFLTFIILFNNLIPISLLVTLEVIKFVQAFFINWDVDMHYEVTNTPAMARTSNLNEELGQVKYIFSDKTGTLTCNVMQFKKCTIAGVASVLTHASPFTRHSTHPPEEAGFNDPSLLENLQNNHPTAPIILEFMTMMALCHTAVPEHTDGQIIYQAASPDEGALVRGAKNLGFVFSGRTPDSVIIEALGVEEKYELLNVLEFTSSRKRMSVIMRTPSGRIRLYCKGADSVIYERLADSSRYKDITLKHLEQFATEGLRTLCYAVTDISEASYNEWLKTHRRAATAIQNRSLKLEESYELIEKNLQLLGATAIEDKLQDKVPETIEMLMKADIKIWILTGDKQETAINIGHSCKLLTKNMGLLVINEATLDDTRESLSRHCRMLGNVLHKENDFALIIDGKTLKYALAFGARHYFLDLALTCKAVICCRVSPMQKSEVVDLVKKQVQVITLAIGDGANDVGMIQTAHVGVGISGNEGLQAANSSDYSIAQFKYLKNLLLVHGAWNYNRVAKCILYCFYKNIVLYIIEIWFAFVNGFSGQILFERWCIGLYNVIFTALPPLTLGIFERSCRKENMLKYPELYKTSQNALGFNTKVFWAYCLNGLFHSIILFWFPLKAFQHGKQLCSFVVITVCLKAGLETSSWTMFSHIAIWGSILLWVVFFWIYSSLWPLIPLAPDMLGEAYMMFRSGVFWMGLFFIPVTSLIFDVAYKVMKRVCFKTLVDEVQELEAMSQDPGAVVHGKSLTERAQLLKNVFKKNTTVIYRSDSMQQNLLHGYAFSQDENGIVSQSEVIRAYDTTKQRADEW</sequence>
<dbReference type="InterPro" id="IPR044492">
    <property type="entry name" value="P_typ_ATPase_HD_dom"/>
</dbReference>
<evidence type="ECO:0000256" key="10">
    <source>
        <dbReference type="ARBA" id="ARBA00022741"/>
    </source>
</evidence>
<dbReference type="InterPro" id="IPR023299">
    <property type="entry name" value="ATPase_P-typ_cyto_dom_N"/>
</dbReference>
<feature type="transmembrane region" description="Helical" evidence="22">
    <location>
        <begin position="322"/>
        <end position="346"/>
    </location>
</feature>
<feature type="binding site" evidence="20">
    <location>
        <position position="758"/>
    </location>
    <ligand>
        <name>ATP</name>
        <dbReference type="ChEBI" id="CHEBI:30616"/>
    </ligand>
</feature>
<dbReference type="Ensembl" id="ENSSFOT00015081097.1">
    <property type="protein sequence ID" value="ENSSFOP00015068701.1"/>
    <property type="gene ID" value="ENSSFOG00015006132.2"/>
</dbReference>
<dbReference type="SFLD" id="SFLDF00027">
    <property type="entry name" value="p-type_atpase"/>
    <property type="match status" value="1"/>
</dbReference>
<dbReference type="GO" id="GO:0005524">
    <property type="term" value="F:ATP binding"/>
    <property type="evidence" value="ECO:0007669"/>
    <property type="project" value="UniProtKB-UniRule"/>
</dbReference>
<evidence type="ECO:0000313" key="26">
    <source>
        <dbReference type="Ensembl" id="ENSSFOP00015068701.1"/>
    </source>
</evidence>
<keyword evidence="9 21" id="KW-0479">Metal-binding</keyword>
<evidence type="ECO:0000313" key="27">
    <source>
        <dbReference type="Proteomes" id="UP000694397"/>
    </source>
</evidence>
<dbReference type="InterPro" id="IPR023214">
    <property type="entry name" value="HAD_sf"/>
</dbReference>
<feature type="binding site" evidence="21">
    <location>
        <position position="778"/>
    </location>
    <ligand>
        <name>Mg(2+)</name>
        <dbReference type="ChEBI" id="CHEBI:18420"/>
    </ligand>
</feature>
<dbReference type="Gene3D" id="3.40.1110.10">
    <property type="entry name" value="Calcium-transporting ATPase, cytoplasmic domain N"/>
    <property type="match status" value="1"/>
</dbReference>
<evidence type="ECO:0000256" key="19">
    <source>
        <dbReference type="PIRSR" id="PIRSR606539-1"/>
    </source>
</evidence>
<keyword evidence="13 22" id="KW-1278">Translocase</keyword>
<dbReference type="NCBIfam" id="TIGR01652">
    <property type="entry name" value="ATPase-Plipid"/>
    <property type="match status" value="1"/>
</dbReference>
<dbReference type="GO" id="GO:0016887">
    <property type="term" value="F:ATP hydrolysis activity"/>
    <property type="evidence" value="ECO:0007669"/>
    <property type="project" value="InterPro"/>
</dbReference>
<reference evidence="26 27" key="1">
    <citation type="submission" date="2019-04" db="EMBL/GenBank/DDBJ databases">
        <authorList>
            <consortium name="Wellcome Sanger Institute Data Sharing"/>
        </authorList>
    </citation>
    <scope>NUCLEOTIDE SEQUENCE [LARGE SCALE GENOMIC DNA]</scope>
</reference>
<evidence type="ECO:0000256" key="11">
    <source>
        <dbReference type="ARBA" id="ARBA00022840"/>
    </source>
</evidence>
<feature type="binding site" evidence="21">
    <location>
        <position position="782"/>
    </location>
    <ligand>
        <name>Mg(2+)</name>
        <dbReference type="ChEBI" id="CHEBI:18420"/>
    </ligand>
</feature>
<dbReference type="FunFam" id="2.70.150.10:FF:000021">
    <property type="entry name" value="Phospholipid-transporting ATPase"/>
    <property type="match status" value="1"/>
</dbReference>
<feature type="region of interest" description="Disordered" evidence="23">
    <location>
        <begin position="1"/>
        <end position="20"/>
    </location>
</feature>
<dbReference type="GO" id="GO:0140326">
    <property type="term" value="F:ATPase-coupled intramembrane lipid transporter activity"/>
    <property type="evidence" value="ECO:0007669"/>
    <property type="project" value="UniProtKB-EC"/>
</dbReference>
<evidence type="ECO:0000256" key="18">
    <source>
        <dbReference type="ARBA" id="ARBA00051303"/>
    </source>
</evidence>
<feature type="transmembrane region" description="Helical" evidence="22">
    <location>
        <begin position="918"/>
        <end position="937"/>
    </location>
</feature>
<feature type="binding site" evidence="20">
    <location>
        <position position="782"/>
    </location>
    <ligand>
        <name>ATP</name>
        <dbReference type="ChEBI" id="CHEBI:30616"/>
    </ligand>
</feature>
<feature type="active site" description="4-aspartylphosphate intermediate" evidence="19">
    <location>
        <position position="392"/>
    </location>
</feature>
<dbReference type="SFLD" id="SFLDS00003">
    <property type="entry name" value="Haloacid_Dehalogenase"/>
    <property type="match status" value="1"/>
</dbReference>
<comment type="catalytic activity">
    <reaction evidence="17 22">
        <text>ATP + H2O + phospholipidSide 1 = ADP + phosphate + phospholipidSide 2.</text>
        <dbReference type="EC" id="7.6.2.1"/>
    </reaction>
</comment>
<dbReference type="InterPro" id="IPR032631">
    <property type="entry name" value="P-type_ATPase_N"/>
</dbReference>
<feature type="binding site" evidence="20">
    <location>
        <position position="485"/>
    </location>
    <ligand>
        <name>ATP</name>
        <dbReference type="ChEBI" id="CHEBI:30616"/>
    </ligand>
</feature>
<keyword evidence="14 22" id="KW-1133">Transmembrane helix</keyword>
<evidence type="ECO:0000256" key="20">
    <source>
        <dbReference type="PIRSR" id="PIRSR606539-2"/>
    </source>
</evidence>
<feature type="binding site" evidence="20">
    <location>
        <position position="393"/>
    </location>
    <ligand>
        <name>ATP</name>
        <dbReference type="ChEBI" id="CHEBI:30616"/>
    </ligand>
</feature>
<evidence type="ECO:0000256" key="5">
    <source>
        <dbReference type="ARBA" id="ARBA00008109"/>
    </source>
</evidence>
<dbReference type="GeneTree" id="ENSGT00940000157110"/>
<evidence type="ECO:0000256" key="9">
    <source>
        <dbReference type="ARBA" id="ARBA00022723"/>
    </source>
</evidence>
<feature type="binding site" evidence="20">
    <location>
        <position position="781"/>
    </location>
    <ligand>
        <name>ATP</name>
        <dbReference type="ChEBI" id="CHEBI:30616"/>
    </ligand>
</feature>
<feature type="binding site" evidence="20">
    <location>
        <position position="526"/>
    </location>
    <ligand>
        <name>ATP</name>
        <dbReference type="ChEBI" id="CHEBI:30616"/>
    </ligand>
</feature>
<keyword evidence="7" id="KW-0597">Phosphoprotein</keyword>
<dbReference type="CDD" id="cd02073">
    <property type="entry name" value="P-type_ATPase_APLT_Dnf-like"/>
    <property type="match status" value="1"/>
</dbReference>
<reference evidence="26" key="2">
    <citation type="submission" date="2025-08" db="UniProtKB">
        <authorList>
            <consortium name="Ensembl"/>
        </authorList>
    </citation>
    <scope>IDENTIFICATION</scope>
</reference>
<dbReference type="InterPro" id="IPR032630">
    <property type="entry name" value="P_typ_ATPase_c"/>
</dbReference>
<dbReference type="PRINTS" id="PR00119">
    <property type="entry name" value="CATATPASE"/>
</dbReference>
<dbReference type="FunFam" id="3.40.1110.10:FF:000010">
    <property type="entry name" value="Phospholipid-transporting ATPase"/>
    <property type="match status" value="1"/>
</dbReference>
<dbReference type="FunFam" id="3.40.50.1000:FF:000010">
    <property type="entry name" value="Phospholipid-transporting ATPase"/>
    <property type="match status" value="1"/>
</dbReference>
<dbReference type="GO" id="GO:0045332">
    <property type="term" value="P:phospholipid translocation"/>
    <property type="evidence" value="ECO:0007669"/>
    <property type="project" value="TreeGrafter"/>
</dbReference>
<name>A0A8C9W4B7_SCLFO</name>
<feature type="transmembrane region" description="Helical" evidence="22">
    <location>
        <begin position="972"/>
        <end position="991"/>
    </location>
</feature>
<feature type="binding site" evidence="20">
    <location>
        <position position="394"/>
    </location>
    <ligand>
        <name>ATP</name>
        <dbReference type="ChEBI" id="CHEBI:30616"/>
    </ligand>
</feature>
<evidence type="ECO:0000256" key="16">
    <source>
        <dbReference type="ARBA" id="ARBA00023136"/>
    </source>
</evidence>
<keyword evidence="12 21" id="KW-0460">Magnesium</keyword>
<dbReference type="PROSITE" id="PS00154">
    <property type="entry name" value="ATPASE_E1_E2"/>
    <property type="match status" value="1"/>
</dbReference>
<dbReference type="Proteomes" id="UP000694397">
    <property type="component" value="Chromosome 5"/>
</dbReference>
<evidence type="ECO:0000256" key="3">
    <source>
        <dbReference type="ARBA" id="ARBA00004236"/>
    </source>
</evidence>
<dbReference type="InterPro" id="IPR023298">
    <property type="entry name" value="ATPase_P-typ_TM_dom_sf"/>
</dbReference>
<evidence type="ECO:0000256" key="15">
    <source>
        <dbReference type="ARBA" id="ARBA00023034"/>
    </source>
</evidence>
<gene>
    <name evidence="26" type="primary">ATP8A1</name>
    <name evidence="26" type="synonym">LOC108930890</name>
</gene>
<keyword evidence="27" id="KW-1185">Reference proteome</keyword>
<evidence type="ECO:0000256" key="22">
    <source>
        <dbReference type="RuleBase" id="RU362033"/>
    </source>
</evidence>
<keyword evidence="8 22" id="KW-0812">Transmembrane</keyword>
<feature type="domain" description="P-type ATPase C-terminal" evidence="25">
    <location>
        <begin position="804"/>
        <end position="1040"/>
    </location>
</feature>
<dbReference type="GO" id="GO:0000287">
    <property type="term" value="F:magnesium ion binding"/>
    <property type="evidence" value="ECO:0007669"/>
    <property type="project" value="UniProtKB-UniRule"/>
</dbReference>
<feature type="transmembrane region" description="Helical" evidence="22">
    <location>
        <begin position="844"/>
        <end position="864"/>
    </location>
</feature>
<feature type="domain" description="P-type ATPase N-terminal" evidence="24">
    <location>
        <begin position="34"/>
        <end position="95"/>
    </location>
</feature>
<organism evidence="26 27">
    <name type="scientific">Scleropages formosus</name>
    <name type="common">Asian bonytongue</name>
    <name type="synonym">Osteoglossum formosum</name>
    <dbReference type="NCBI Taxonomy" id="113540"/>
    <lineage>
        <taxon>Eukaryota</taxon>
        <taxon>Metazoa</taxon>
        <taxon>Chordata</taxon>
        <taxon>Craniata</taxon>
        <taxon>Vertebrata</taxon>
        <taxon>Euteleostomi</taxon>
        <taxon>Actinopterygii</taxon>
        <taxon>Neopterygii</taxon>
        <taxon>Teleostei</taxon>
        <taxon>Osteoglossocephala</taxon>
        <taxon>Osteoglossomorpha</taxon>
        <taxon>Osteoglossiformes</taxon>
        <taxon>Osteoglossidae</taxon>
        <taxon>Scleropages</taxon>
    </lineage>
</organism>
<evidence type="ECO:0000256" key="6">
    <source>
        <dbReference type="ARBA" id="ARBA00022475"/>
    </source>
</evidence>
<comment type="subcellular location">
    <subcellularLocation>
        <location evidence="3">Cell membrane</location>
    </subcellularLocation>
    <subcellularLocation>
        <location evidence="4">Golgi apparatus</location>
    </subcellularLocation>
    <subcellularLocation>
        <location evidence="2 22">Membrane</location>
        <topology evidence="2 22">Multi-pass membrane protein</topology>
    </subcellularLocation>
</comment>
<feature type="transmembrane region" description="Helical" evidence="22">
    <location>
        <begin position="1011"/>
        <end position="1031"/>
    </location>
</feature>
<dbReference type="Pfam" id="PF13246">
    <property type="entry name" value="Cation_ATPase"/>
    <property type="match status" value="1"/>
</dbReference>
<dbReference type="InterPro" id="IPR018303">
    <property type="entry name" value="ATPase_P-typ_P_site"/>
</dbReference>
<feature type="binding site" evidence="20">
    <location>
        <position position="662"/>
    </location>
    <ligand>
        <name>ATP</name>
        <dbReference type="ChEBI" id="CHEBI:30616"/>
    </ligand>
</feature>
<evidence type="ECO:0000256" key="14">
    <source>
        <dbReference type="ARBA" id="ARBA00022989"/>
    </source>
</evidence>
<keyword evidence="15" id="KW-0333">Golgi apparatus</keyword>
<dbReference type="InterPro" id="IPR008250">
    <property type="entry name" value="ATPase_P-typ_transduc_dom_A_sf"/>
</dbReference>
<keyword evidence="11 20" id="KW-0067">ATP-binding</keyword>
<accession>A0A8C9W4B7</accession>
<comment type="cofactor">
    <cofactor evidence="1 21">
        <name>Mg(2+)</name>
        <dbReference type="ChEBI" id="CHEBI:18420"/>
    </cofactor>
</comment>
<reference evidence="26" key="3">
    <citation type="submission" date="2025-09" db="UniProtKB">
        <authorList>
            <consortium name="Ensembl"/>
        </authorList>
    </citation>
    <scope>IDENTIFICATION</scope>
</reference>
<dbReference type="SUPFAM" id="SSF81653">
    <property type="entry name" value="Calcium ATPase, transduction domain A"/>
    <property type="match status" value="1"/>
</dbReference>
<feature type="binding site" evidence="20">
    <location>
        <position position="752"/>
    </location>
    <ligand>
        <name>ATP</name>
        <dbReference type="ChEBI" id="CHEBI:30616"/>
    </ligand>
</feature>
<comment type="catalytic activity">
    <reaction evidence="18">
        <text>a 1,2-diacyl-sn-glycero-3-phospho-L-serine(out) + ATP + H2O = a 1,2-diacyl-sn-glycero-3-phospho-L-serine(in) + ADP + phosphate + H(+)</text>
        <dbReference type="Rhea" id="RHEA:38567"/>
        <dbReference type="ChEBI" id="CHEBI:15377"/>
        <dbReference type="ChEBI" id="CHEBI:15378"/>
        <dbReference type="ChEBI" id="CHEBI:30616"/>
        <dbReference type="ChEBI" id="CHEBI:43474"/>
        <dbReference type="ChEBI" id="CHEBI:57262"/>
        <dbReference type="ChEBI" id="CHEBI:456216"/>
    </reaction>
    <physiologicalReaction direction="left-to-right" evidence="18">
        <dbReference type="Rhea" id="RHEA:38568"/>
    </physiologicalReaction>
</comment>
<feature type="binding site" evidence="20">
    <location>
        <position position="392"/>
    </location>
    <ligand>
        <name>ATP</name>
        <dbReference type="ChEBI" id="CHEBI:30616"/>
    </ligand>
</feature>
<evidence type="ECO:0000256" key="2">
    <source>
        <dbReference type="ARBA" id="ARBA00004141"/>
    </source>
</evidence>
<evidence type="ECO:0000256" key="17">
    <source>
        <dbReference type="ARBA" id="ARBA00034036"/>
    </source>
</evidence>